<evidence type="ECO:0000313" key="1">
    <source>
        <dbReference type="EMBL" id="MDP9806270.1"/>
    </source>
</evidence>
<organism evidence="1 2">
    <name type="scientific">Trueperella bonasi</name>
    <dbReference type="NCBI Taxonomy" id="312286"/>
    <lineage>
        <taxon>Bacteria</taxon>
        <taxon>Bacillati</taxon>
        <taxon>Actinomycetota</taxon>
        <taxon>Actinomycetes</taxon>
        <taxon>Actinomycetales</taxon>
        <taxon>Actinomycetaceae</taxon>
        <taxon>Trueperella</taxon>
    </lineage>
</organism>
<name>A0ABT9NFV2_9ACTO</name>
<proteinExistence type="predicted"/>
<sequence length="116" mass="12152">MKVHVRYFAAAADYAGTDAEVLGVNEGASVADLAAAIKRDRPDSERLARVLDLASFLVNGKRCEPSEILPADAEVDVLPPFAGGSAADALLRIEPAAGVASHDWPSGATRNYFGKV</sequence>
<reference evidence="1 2" key="1">
    <citation type="submission" date="2023-07" db="EMBL/GenBank/DDBJ databases">
        <title>Sequencing the genomes of 1000 actinobacteria strains.</title>
        <authorList>
            <person name="Klenk H.-P."/>
        </authorList>
    </citation>
    <scope>NUCLEOTIDE SEQUENCE [LARGE SCALE GENOMIC DNA]</scope>
    <source>
        <strain evidence="1 2">DSM 17163</strain>
    </source>
</reference>
<dbReference type="Gene3D" id="3.10.20.30">
    <property type="match status" value="1"/>
</dbReference>
<evidence type="ECO:0000313" key="2">
    <source>
        <dbReference type="Proteomes" id="UP001243212"/>
    </source>
</evidence>
<dbReference type="Pfam" id="PF02597">
    <property type="entry name" value="ThiS"/>
    <property type="match status" value="1"/>
</dbReference>
<protein>
    <submittedName>
        <fullName evidence="1">Molybdopterin converting factor small subunit</fullName>
    </submittedName>
</protein>
<keyword evidence="2" id="KW-1185">Reference proteome</keyword>
<comment type="caution">
    <text evidence="1">The sequence shown here is derived from an EMBL/GenBank/DDBJ whole genome shotgun (WGS) entry which is preliminary data.</text>
</comment>
<gene>
    <name evidence="1" type="ORF">J2S70_000852</name>
</gene>
<dbReference type="SUPFAM" id="SSF54285">
    <property type="entry name" value="MoaD/ThiS"/>
    <property type="match status" value="1"/>
</dbReference>
<accession>A0ABT9NFV2</accession>
<dbReference type="InterPro" id="IPR003749">
    <property type="entry name" value="ThiS/MoaD-like"/>
</dbReference>
<dbReference type="RefSeq" id="WP_307682502.1">
    <property type="nucleotide sequence ID" value="NZ_JAUSQX010000001.1"/>
</dbReference>
<dbReference type="EMBL" id="JAUSQX010000001">
    <property type="protein sequence ID" value="MDP9806270.1"/>
    <property type="molecule type" value="Genomic_DNA"/>
</dbReference>
<dbReference type="InterPro" id="IPR012675">
    <property type="entry name" value="Beta-grasp_dom_sf"/>
</dbReference>
<dbReference type="Proteomes" id="UP001243212">
    <property type="component" value="Unassembled WGS sequence"/>
</dbReference>
<dbReference type="InterPro" id="IPR016155">
    <property type="entry name" value="Mopterin_synth/thiamin_S_b"/>
</dbReference>